<evidence type="ECO:0000256" key="1">
    <source>
        <dbReference type="ARBA" id="ARBA00004123"/>
    </source>
</evidence>
<dbReference type="Gene3D" id="2.30.30.140">
    <property type="match status" value="2"/>
</dbReference>
<feature type="domain" description="Polycomb group protein RNA binding region" evidence="11">
    <location>
        <begin position="272"/>
        <end position="325"/>
    </location>
</feature>
<keyword evidence="13" id="KW-1185">Reference proteome</keyword>
<keyword evidence="5" id="KW-0805">Transcription regulation</keyword>
<feature type="repeat" description="MBT" evidence="8">
    <location>
        <begin position="143"/>
        <end position="245"/>
    </location>
</feature>
<dbReference type="Pfam" id="PF02820">
    <property type="entry name" value="MBT"/>
    <property type="match status" value="2"/>
</dbReference>
<evidence type="ECO:0000256" key="8">
    <source>
        <dbReference type="PROSITE-ProRule" id="PRU00459"/>
    </source>
</evidence>
<comment type="subcellular location">
    <subcellularLocation>
        <location evidence="1">Nucleus</location>
    </subcellularLocation>
</comment>
<dbReference type="InterPro" id="IPR004092">
    <property type="entry name" value="Mbt"/>
</dbReference>
<keyword evidence="4" id="KW-0677">Repeat</keyword>
<dbReference type="EMBL" id="ML240882">
    <property type="protein sequence ID" value="TKS65569.1"/>
    <property type="molecule type" value="Genomic_DNA"/>
</dbReference>
<dbReference type="STRING" id="240159.A0A4U5TW24"/>
<evidence type="ECO:0000256" key="6">
    <source>
        <dbReference type="ARBA" id="ARBA00023163"/>
    </source>
</evidence>
<dbReference type="PANTHER" id="PTHR12247:SF68">
    <property type="entry name" value="POLYCOMB PROTEIN SCMH1"/>
    <property type="match status" value="1"/>
</dbReference>
<keyword evidence="3" id="KW-0678">Repressor</keyword>
<protein>
    <submittedName>
        <fullName evidence="12">Polycomb protein SCMH1</fullName>
    </submittedName>
</protein>
<feature type="region of interest" description="Disordered" evidence="9">
    <location>
        <begin position="520"/>
        <end position="572"/>
    </location>
</feature>
<evidence type="ECO:0000256" key="4">
    <source>
        <dbReference type="ARBA" id="ARBA00022737"/>
    </source>
</evidence>
<feature type="region of interest" description="Disordered" evidence="9">
    <location>
        <begin position="294"/>
        <end position="349"/>
    </location>
</feature>
<evidence type="ECO:0000313" key="13">
    <source>
        <dbReference type="Proteomes" id="UP000298787"/>
    </source>
</evidence>
<feature type="domain" description="SLED" evidence="10">
    <location>
        <begin position="359"/>
        <end position="467"/>
    </location>
</feature>
<comment type="similarity">
    <text evidence="2">Belongs to the SCM family.</text>
</comment>
<feature type="compositionally biased region" description="Low complexity" evidence="9">
    <location>
        <begin position="330"/>
        <end position="344"/>
    </location>
</feature>
<dbReference type="SMART" id="SM00561">
    <property type="entry name" value="MBT"/>
    <property type="match status" value="2"/>
</dbReference>
<evidence type="ECO:0000256" key="3">
    <source>
        <dbReference type="ARBA" id="ARBA00022491"/>
    </source>
</evidence>
<dbReference type="Gene3D" id="3.90.1150.190">
    <property type="entry name" value="SLED domain"/>
    <property type="match status" value="1"/>
</dbReference>
<dbReference type="InterPro" id="IPR033763">
    <property type="entry name" value="SCML2_RBR"/>
</dbReference>
<accession>A0A4U5TW24</accession>
<dbReference type="AlphaFoldDB" id="A0A4U5TW24"/>
<evidence type="ECO:0000256" key="7">
    <source>
        <dbReference type="ARBA" id="ARBA00023242"/>
    </source>
</evidence>
<dbReference type="GO" id="GO:0005634">
    <property type="term" value="C:nucleus"/>
    <property type="evidence" value="ECO:0007669"/>
    <property type="project" value="UniProtKB-SubCell"/>
</dbReference>
<dbReference type="InterPro" id="IPR021987">
    <property type="entry name" value="SLED"/>
</dbReference>
<evidence type="ECO:0000256" key="9">
    <source>
        <dbReference type="SAM" id="MobiDB-lite"/>
    </source>
</evidence>
<dbReference type="GO" id="GO:0045892">
    <property type="term" value="P:negative regulation of DNA-templated transcription"/>
    <property type="evidence" value="ECO:0007669"/>
    <property type="project" value="TreeGrafter"/>
</dbReference>
<evidence type="ECO:0000259" key="11">
    <source>
        <dbReference type="Pfam" id="PF17208"/>
    </source>
</evidence>
<evidence type="ECO:0000313" key="12">
    <source>
        <dbReference type="EMBL" id="TKS65569.1"/>
    </source>
</evidence>
<sequence>MRKPVPQKAIEWKDARRIKHARSGRPSRVPSQYQGHFSWEKYLKETGAIAAPSSCFRQSLTPPLNEFKAGMKLEAQDPRNTTSTCIATVVGLTGSRLRLRLDGSDNKNDFWRLVDSSEIQPIGNCEKNGGMLQPPLGFRLNASSWPMFLLKTLNGAEMAPSRIFHKQEPPAPEQNSFQVGMKLEAVDRKNPHFICPATVGALRGVEVLVTFDGWRGAFDYYCRYDSRDIFPVGWCTLTGDNLQPPGTKALRLQLGWAKRAGWLEDAMAGPGRPVTGPGRTRGRLPANWTQRIALQQAQTQAEPIKIPKKRGPKPGSKRKPRVVPNPVPTSPTSSTPEPDTSTVPLDNATIPNSALQAPTVCVYLNKYGKVGPHLDQRRIQQLPDHFGPGRASSVLQQCVQACVDSAHNQGTVFSCLKSGQGGEVISAFFDQQQRTLTLPTVSSVTYVLRFLEKLCHNLHCDPLFGSQPVARGGLHYDSHTYTTERRSFGDSLTTGPGRGTKRFLQDFNSPLPQKLAKISRHSTDGESFENSVAVSEHLKKSPLSPNSTVQAPSQRSSSKLLHHNNSTGKTRHRYRKYCRCLR</sequence>
<dbReference type="InterPro" id="IPR038348">
    <property type="entry name" value="SLED_sf"/>
</dbReference>
<feature type="compositionally biased region" description="Polar residues" evidence="9">
    <location>
        <begin position="543"/>
        <end position="568"/>
    </location>
</feature>
<dbReference type="Pfam" id="PF17208">
    <property type="entry name" value="RBR"/>
    <property type="match status" value="1"/>
</dbReference>
<organism evidence="12 13">
    <name type="scientific">Collichthys lucidus</name>
    <name type="common">Big head croaker</name>
    <name type="synonym">Sciaena lucida</name>
    <dbReference type="NCBI Taxonomy" id="240159"/>
    <lineage>
        <taxon>Eukaryota</taxon>
        <taxon>Metazoa</taxon>
        <taxon>Chordata</taxon>
        <taxon>Craniata</taxon>
        <taxon>Vertebrata</taxon>
        <taxon>Euteleostomi</taxon>
        <taxon>Actinopterygii</taxon>
        <taxon>Neopterygii</taxon>
        <taxon>Teleostei</taxon>
        <taxon>Neoteleostei</taxon>
        <taxon>Acanthomorphata</taxon>
        <taxon>Eupercaria</taxon>
        <taxon>Sciaenidae</taxon>
        <taxon>Collichthys</taxon>
    </lineage>
</organism>
<proteinExistence type="inferred from homology"/>
<evidence type="ECO:0000259" key="10">
    <source>
        <dbReference type="Pfam" id="PF12140"/>
    </source>
</evidence>
<evidence type="ECO:0000256" key="2">
    <source>
        <dbReference type="ARBA" id="ARBA00008469"/>
    </source>
</evidence>
<feature type="repeat" description="MBT" evidence="8">
    <location>
        <begin position="37"/>
        <end position="135"/>
    </location>
</feature>
<dbReference type="Pfam" id="PF12140">
    <property type="entry name" value="SLED"/>
    <property type="match status" value="1"/>
</dbReference>
<dbReference type="PANTHER" id="PTHR12247">
    <property type="entry name" value="POLYCOMB GROUP PROTEIN"/>
    <property type="match status" value="1"/>
</dbReference>
<dbReference type="Proteomes" id="UP000298787">
    <property type="component" value="Unassembled WGS sequence"/>
</dbReference>
<keyword evidence="7" id="KW-0539">Nucleus</keyword>
<keyword evidence="6" id="KW-0804">Transcription</keyword>
<feature type="compositionally biased region" description="Basic residues" evidence="9">
    <location>
        <begin position="306"/>
        <end position="321"/>
    </location>
</feature>
<dbReference type="FunFam" id="2.30.30.140:FF:000016">
    <property type="entry name" value="polycomb protein SCMH1 isoform X1"/>
    <property type="match status" value="1"/>
</dbReference>
<dbReference type="GO" id="GO:0042393">
    <property type="term" value="F:histone binding"/>
    <property type="evidence" value="ECO:0007669"/>
    <property type="project" value="TreeGrafter"/>
</dbReference>
<dbReference type="SUPFAM" id="SSF63748">
    <property type="entry name" value="Tudor/PWWP/MBT"/>
    <property type="match status" value="2"/>
</dbReference>
<evidence type="ECO:0000256" key="5">
    <source>
        <dbReference type="ARBA" id="ARBA00023015"/>
    </source>
</evidence>
<gene>
    <name evidence="12" type="ORF">D9C73_027977</name>
</gene>
<dbReference type="GO" id="GO:0003682">
    <property type="term" value="F:chromatin binding"/>
    <property type="evidence" value="ECO:0007669"/>
    <property type="project" value="TreeGrafter"/>
</dbReference>
<dbReference type="InterPro" id="IPR050548">
    <property type="entry name" value="PcG_chromatin_remod_factors"/>
</dbReference>
<name>A0A4U5TW24_COLLU</name>
<reference evidence="12 13" key="1">
    <citation type="submission" date="2019-01" db="EMBL/GenBank/DDBJ databases">
        <title>Genome Assembly of Collichthys lucidus.</title>
        <authorList>
            <person name="Cai M."/>
            <person name="Xiao S."/>
        </authorList>
    </citation>
    <scope>NUCLEOTIDE SEQUENCE [LARGE SCALE GENOMIC DNA]</scope>
    <source>
        <strain evidence="12">JT15FE1705JMU</strain>
        <tissue evidence="12">Muscle</tissue>
    </source>
</reference>
<dbReference type="PROSITE" id="PS51079">
    <property type="entry name" value="MBT"/>
    <property type="match status" value="2"/>
</dbReference>